<name>A0AAV4AG64_9GAST</name>
<dbReference type="EMBL" id="BLXT01003769">
    <property type="protein sequence ID" value="GFO06263.1"/>
    <property type="molecule type" value="Genomic_DNA"/>
</dbReference>
<keyword evidence="1" id="KW-0472">Membrane</keyword>
<keyword evidence="1" id="KW-0812">Transmembrane</keyword>
<sequence>MGVASMSARIGGIVAPLILDLDSVFGPLPLIVFGGLSILAGSLALLLPETAGKPLAQLPEDMDYGKSCTDVFCFFKKKEGTNLEAVELSNGREL</sequence>
<dbReference type="InterPro" id="IPR036259">
    <property type="entry name" value="MFS_trans_sf"/>
</dbReference>
<reference evidence="2 3" key="1">
    <citation type="journal article" date="2021" name="Elife">
        <title>Chloroplast acquisition without the gene transfer in kleptoplastic sea slugs, Plakobranchus ocellatus.</title>
        <authorList>
            <person name="Maeda T."/>
            <person name="Takahashi S."/>
            <person name="Yoshida T."/>
            <person name="Shimamura S."/>
            <person name="Takaki Y."/>
            <person name="Nagai Y."/>
            <person name="Toyoda A."/>
            <person name="Suzuki Y."/>
            <person name="Arimoto A."/>
            <person name="Ishii H."/>
            <person name="Satoh N."/>
            <person name="Nishiyama T."/>
            <person name="Hasebe M."/>
            <person name="Maruyama T."/>
            <person name="Minagawa J."/>
            <person name="Obokata J."/>
            <person name="Shigenobu S."/>
        </authorList>
    </citation>
    <scope>NUCLEOTIDE SEQUENCE [LARGE SCALE GENOMIC DNA]</scope>
</reference>
<feature type="transmembrane region" description="Helical" evidence="1">
    <location>
        <begin position="24"/>
        <end position="47"/>
    </location>
</feature>
<evidence type="ECO:0000256" key="1">
    <source>
        <dbReference type="SAM" id="Phobius"/>
    </source>
</evidence>
<organism evidence="2 3">
    <name type="scientific">Plakobranchus ocellatus</name>
    <dbReference type="NCBI Taxonomy" id="259542"/>
    <lineage>
        <taxon>Eukaryota</taxon>
        <taxon>Metazoa</taxon>
        <taxon>Spiralia</taxon>
        <taxon>Lophotrochozoa</taxon>
        <taxon>Mollusca</taxon>
        <taxon>Gastropoda</taxon>
        <taxon>Heterobranchia</taxon>
        <taxon>Euthyneura</taxon>
        <taxon>Panpulmonata</taxon>
        <taxon>Sacoglossa</taxon>
        <taxon>Placobranchoidea</taxon>
        <taxon>Plakobranchidae</taxon>
        <taxon>Plakobranchus</taxon>
    </lineage>
</organism>
<dbReference type="AlphaFoldDB" id="A0AAV4AG64"/>
<evidence type="ECO:0000313" key="2">
    <source>
        <dbReference type="EMBL" id="GFO06263.1"/>
    </source>
</evidence>
<dbReference type="Proteomes" id="UP000735302">
    <property type="component" value="Unassembled WGS sequence"/>
</dbReference>
<protein>
    <submittedName>
        <fullName evidence="2">Solute carrier family 22 member 6</fullName>
    </submittedName>
</protein>
<accession>A0AAV4AG64</accession>
<comment type="caution">
    <text evidence="2">The sequence shown here is derived from an EMBL/GenBank/DDBJ whole genome shotgun (WGS) entry which is preliminary data.</text>
</comment>
<keyword evidence="3" id="KW-1185">Reference proteome</keyword>
<evidence type="ECO:0000313" key="3">
    <source>
        <dbReference type="Proteomes" id="UP000735302"/>
    </source>
</evidence>
<dbReference type="Gene3D" id="1.20.1250.20">
    <property type="entry name" value="MFS general substrate transporter like domains"/>
    <property type="match status" value="1"/>
</dbReference>
<keyword evidence="1" id="KW-1133">Transmembrane helix</keyword>
<proteinExistence type="predicted"/>
<gene>
    <name evidence="2" type="ORF">PoB_003276800</name>
</gene>